<sequence>MKKLVIALAASGFALSPALTPAMASELESHCEAYAAENGTDPSGCSCLAETADADATAELMAVASEADLEALSDNAKGAIQACFPAA</sequence>
<evidence type="ECO:0000256" key="1">
    <source>
        <dbReference type="SAM" id="SignalP"/>
    </source>
</evidence>
<keyword evidence="3" id="KW-1185">Reference proteome</keyword>
<gene>
    <name evidence="2" type="ORF">ACFMB1_04965</name>
</gene>
<comment type="caution">
    <text evidence="2">The sequence shown here is derived from an EMBL/GenBank/DDBJ whole genome shotgun (WGS) entry which is preliminary data.</text>
</comment>
<reference evidence="2 3" key="1">
    <citation type="submission" date="2024-09" db="EMBL/GenBank/DDBJ databases">
        <authorList>
            <person name="Zhang Z.-H."/>
        </authorList>
    </citation>
    <scope>NUCLEOTIDE SEQUENCE [LARGE SCALE GENOMIC DNA]</scope>
    <source>
        <strain evidence="2 3">HHTR114</strain>
    </source>
</reference>
<feature type="signal peptide" evidence="1">
    <location>
        <begin position="1"/>
        <end position="24"/>
    </location>
</feature>
<keyword evidence="1" id="KW-0732">Signal</keyword>
<organism evidence="2 3">
    <name type="scientific">Hyphococcus aureus</name>
    <dbReference type="NCBI Taxonomy" id="2666033"/>
    <lineage>
        <taxon>Bacteria</taxon>
        <taxon>Pseudomonadati</taxon>
        <taxon>Pseudomonadota</taxon>
        <taxon>Alphaproteobacteria</taxon>
        <taxon>Parvularculales</taxon>
        <taxon>Parvularculaceae</taxon>
        <taxon>Hyphococcus</taxon>
    </lineage>
</organism>
<accession>A0ABW1KXX7</accession>
<name>A0ABW1KXX7_9PROT</name>
<proteinExistence type="predicted"/>
<dbReference type="EMBL" id="JBHPON010000001">
    <property type="protein sequence ID" value="MFC6034882.1"/>
    <property type="molecule type" value="Genomic_DNA"/>
</dbReference>
<protein>
    <submittedName>
        <fullName evidence="2">Uncharacterized protein</fullName>
    </submittedName>
</protein>
<feature type="chain" id="PRO_5046950581" evidence="1">
    <location>
        <begin position="25"/>
        <end position="87"/>
    </location>
</feature>
<evidence type="ECO:0000313" key="2">
    <source>
        <dbReference type="EMBL" id="MFC6034882.1"/>
    </source>
</evidence>
<dbReference type="Proteomes" id="UP001596116">
    <property type="component" value="Unassembled WGS sequence"/>
</dbReference>
<dbReference type="RefSeq" id="WP_379879780.1">
    <property type="nucleotide sequence ID" value="NZ_JBHPON010000001.1"/>
</dbReference>
<evidence type="ECO:0000313" key="3">
    <source>
        <dbReference type="Proteomes" id="UP001596116"/>
    </source>
</evidence>